<feature type="chain" id="PRO_5015911618" evidence="1">
    <location>
        <begin position="19"/>
        <end position="192"/>
    </location>
</feature>
<evidence type="ECO:0000256" key="1">
    <source>
        <dbReference type="SAM" id="SignalP"/>
    </source>
</evidence>
<dbReference type="OrthoDB" id="3740182at2759"/>
<dbReference type="Proteomes" id="UP000244855">
    <property type="component" value="Unassembled WGS sequence"/>
</dbReference>
<accession>A0A2V1D3L4</accession>
<protein>
    <submittedName>
        <fullName evidence="2">Uncharacterized protein</fullName>
    </submittedName>
</protein>
<evidence type="ECO:0000313" key="3">
    <source>
        <dbReference type="Proteomes" id="UP000244855"/>
    </source>
</evidence>
<keyword evidence="3" id="KW-1185">Reference proteome</keyword>
<name>A0A2V1D3L4_9PLEO</name>
<proteinExistence type="predicted"/>
<evidence type="ECO:0000313" key="2">
    <source>
        <dbReference type="EMBL" id="PVH92626.1"/>
    </source>
</evidence>
<keyword evidence="1" id="KW-0732">Signal</keyword>
<organism evidence="2 3">
    <name type="scientific">Periconia macrospinosa</name>
    <dbReference type="NCBI Taxonomy" id="97972"/>
    <lineage>
        <taxon>Eukaryota</taxon>
        <taxon>Fungi</taxon>
        <taxon>Dikarya</taxon>
        <taxon>Ascomycota</taxon>
        <taxon>Pezizomycotina</taxon>
        <taxon>Dothideomycetes</taxon>
        <taxon>Pleosporomycetidae</taxon>
        <taxon>Pleosporales</taxon>
        <taxon>Massarineae</taxon>
        <taxon>Periconiaceae</taxon>
        <taxon>Periconia</taxon>
    </lineage>
</organism>
<dbReference type="EMBL" id="KZ805663">
    <property type="protein sequence ID" value="PVH92626.1"/>
    <property type="molecule type" value="Genomic_DNA"/>
</dbReference>
<gene>
    <name evidence="2" type="ORF">DM02DRAFT_635208</name>
</gene>
<feature type="signal peptide" evidence="1">
    <location>
        <begin position="1"/>
        <end position="18"/>
    </location>
</feature>
<reference evidence="2 3" key="1">
    <citation type="journal article" date="2018" name="Sci. Rep.">
        <title>Comparative genomics provides insights into the lifestyle and reveals functional heterogeneity of dark septate endophytic fungi.</title>
        <authorList>
            <person name="Knapp D.G."/>
            <person name="Nemeth J.B."/>
            <person name="Barry K."/>
            <person name="Hainaut M."/>
            <person name="Henrissat B."/>
            <person name="Johnson J."/>
            <person name="Kuo A."/>
            <person name="Lim J.H.P."/>
            <person name="Lipzen A."/>
            <person name="Nolan M."/>
            <person name="Ohm R.A."/>
            <person name="Tamas L."/>
            <person name="Grigoriev I.V."/>
            <person name="Spatafora J.W."/>
            <person name="Nagy L.G."/>
            <person name="Kovacs G.M."/>
        </authorList>
    </citation>
    <scope>NUCLEOTIDE SEQUENCE [LARGE SCALE GENOMIC DNA]</scope>
    <source>
        <strain evidence="2 3">DSE2036</strain>
    </source>
</reference>
<sequence>MKPKAIVSLTFLSALASASQLSARGTTCQEECYTAKPECKTGMFPLQSADGACWSCCISDETFCVQVCFNEPPTCDDGMAPTKNGECYTCCRASPLPSKTEIEPFPLPTVVPRSSEICDRQCADEPPACGDWVPFQPGGSIADEPEIEPKSLRPETCDRSCFDEPQECGEGMISWSDDGVCWFCCDDPTMEH</sequence>
<dbReference type="AlphaFoldDB" id="A0A2V1D3L4"/>